<accession>A0A0F7EFX3</accession>
<dbReference type="Pfam" id="PF11181">
    <property type="entry name" value="YflT"/>
    <property type="match status" value="1"/>
</dbReference>
<dbReference type="AlphaFoldDB" id="A0A0F7EFX3"/>
<gene>
    <name evidence="2" type="ORF">EX87_08550</name>
</gene>
<evidence type="ECO:0000259" key="1">
    <source>
        <dbReference type="Pfam" id="PF11181"/>
    </source>
</evidence>
<evidence type="ECO:0000313" key="2">
    <source>
        <dbReference type="EMBL" id="AKF93674.1"/>
    </source>
</evidence>
<dbReference type="EMBL" id="CP011074">
    <property type="protein sequence ID" value="AKF93674.1"/>
    <property type="molecule type" value="Genomic_DNA"/>
</dbReference>
<protein>
    <submittedName>
        <fullName evidence="2">General stress protein</fullName>
    </submittedName>
</protein>
<sequence length="108" mass="12223">MVPHVHVVENGVQVREVIQQFDRLGYAPDHIYVLAHDEKRTHTLAETTETQEVGVREEGVLGSVANLFRSRGDELRSKMESLGLSKLEAERYERELDNGRVLVVAKPS</sequence>
<name>A0A0F7EFX3_BRELA</name>
<dbReference type="InterPro" id="IPR025889">
    <property type="entry name" value="GSP17M-like_dom"/>
</dbReference>
<organism evidence="2">
    <name type="scientific">Brevibacillus laterosporus</name>
    <name type="common">Bacillus laterosporus</name>
    <dbReference type="NCBI Taxonomy" id="1465"/>
    <lineage>
        <taxon>Bacteria</taxon>
        <taxon>Bacillati</taxon>
        <taxon>Bacillota</taxon>
        <taxon>Bacilli</taxon>
        <taxon>Bacillales</taxon>
        <taxon>Paenibacillaceae</taxon>
        <taxon>Brevibacillus</taxon>
    </lineage>
</organism>
<dbReference type="RefSeq" id="WP_031412570.1">
    <property type="nucleotide sequence ID" value="NZ_CP011074.1"/>
</dbReference>
<feature type="domain" description="General stress protein 17M-like" evidence="1">
    <location>
        <begin position="4"/>
        <end position="99"/>
    </location>
</feature>
<reference evidence="2" key="1">
    <citation type="submission" date="2015-03" db="EMBL/GenBank/DDBJ databases">
        <title>MIGS Cultured Bacterial/Archaeal sample from Brevibacillus laterosporus.</title>
        <authorList>
            <person name="Zeng D."/>
            <person name="Zhu L."/>
            <person name="Dong G."/>
            <person name="Ye W."/>
            <person name="Ren D."/>
            <person name="Wu L."/>
            <person name="Xu J."/>
            <person name="Li G."/>
            <person name="Guo L."/>
        </authorList>
    </citation>
    <scope>NUCLEOTIDE SEQUENCE</scope>
    <source>
        <strain evidence="2">B9</strain>
    </source>
</reference>
<proteinExistence type="predicted"/>